<dbReference type="InterPro" id="IPR016166">
    <property type="entry name" value="FAD-bd_PCMH"/>
</dbReference>
<dbReference type="Pfam" id="PF01565">
    <property type="entry name" value="FAD_binding_4"/>
    <property type="match status" value="1"/>
</dbReference>
<keyword evidence="4" id="KW-0274">FAD</keyword>
<dbReference type="SUPFAM" id="SSF117281">
    <property type="entry name" value="Kelch motif"/>
    <property type="match status" value="1"/>
</dbReference>
<evidence type="ECO:0000313" key="8">
    <source>
        <dbReference type="Proteomes" id="UP001230188"/>
    </source>
</evidence>
<dbReference type="InterPro" id="IPR015915">
    <property type="entry name" value="Kelch-typ_b-propeller"/>
</dbReference>
<comment type="cofactor">
    <cofactor evidence="1">
        <name>FAD</name>
        <dbReference type="ChEBI" id="CHEBI:57692"/>
    </cofactor>
</comment>
<name>A0AAD7UHZ4_9STRA</name>
<reference evidence="7" key="1">
    <citation type="submission" date="2023-01" db="EMBL/GenBank/DDBJ databases">
        <title>Metagenome sequencing of chrysophaentin producing Chrysophaeum taylorii.</title>
        <authorList>
            <person name="Davison J."/>
            <person name="Bewley C."/>
        </authorList>
    </citation>
    <scope>NUCLEOTIDE SEQUENCE</scope>
    <source>
        <strain evidence="7">NIES-1699</strain>
    </source>
</reference>
<dbReference type="GO" id="GO:0071949">
    <property type="term" value="F:FAD binding"/>
    <property type="evidence" value="ECO:0007669"/>
    <property type="project" value="InterPro"/>
</dbReference>
<dbReference type="PANTHER" id="PTHR42973:SF39">
    <property type="entry name" value="FAD-BINDING PCMH-TYPE DOMAIN-CONTAINING PROTEIN"/>
    <property type="match status" value="1"/>
</dbReference>
<evidence type="ECO:0000256" key="5">
    <source>
        <dbReference type="ARBA" id="ARBA00023002"/>
    </source>
</evidence>
<evidence type="ECO:0000256" key="2">
    <source>
        <dbReference type="ARBA" id="ARBA00005466"/>
    </source>
</evidence>
<comment type="caution">
    <text evidence="7">The sequence shown here is derived from an EMBL/GenBank/DDBJ whole genome shotgun (WGS) entry which is preliminary data.</text>
</comment>
<evidence type="ECO:0000256" key="3">
    <source>
        <dbReference type="ARBA" id="ARBA00022630"/>
    </source>
</evidence>
<dbReference type="Gene3D" id="3.40.462.20">
    <property type="match status" value="1"/>
</dbReference>
<accession>A0AAD7UHZ4</accession>
<keyword evidence="8" id="KW-1185">Reference proteome</keyword>
<protein>
    <recommendedName>
        <fullName evidence="6">FAD-binding PCMH-type domain-containing protein</fullName>
    </recommendedName>
</protein>
<dbReference type="InterPro" id="IPR016169">
    <property type="entry name" value="FAD-bd_PCMH_sub2"/>
</dbReference>
<dbReference type="GO" id="GO:0016491">
    <property type="term" value="F:oxidoreductase activity"/>
    <property type="evidence" value="ECO:0007669"/>
    <property type="project" value="UniProtKB-KW"/>
</dbReference>
<dbReference type="PANTHER" id="PTHR42973">
    <property type="entry name" value="BINDING OXIDOREDUCTASE, PUTATIVE (AFU_ORTHOLOGUE AFUA_1G17690)-RELATED"/>
    <property type="match status" value="1"/>
</dbReference>
<proteinExistence type="inferred from homology"/>
<dbReference type="Gene3D" id="3.30.43.10">
    <property type="entry name" value="Uridine Diphospho-n-acetylenolpyruvylglucosamine Reductase, domain 2"/>
    <property type="match status" value="1"/>
</dbReference>
<dbReference type="InterPro" id="IPR006094">
    <property type="entry name" value="Oxid_FAD_bind_N"/>
</dbReference>
<dbReference type="EMBL" id="JAQMWT010000322">
    <property type="protein sequence ID" value="KAJ8604768.1"/>
    <property type="molecule type" value="Genomic_DNA"/>
</dbReference>
<evidence type="ECO:0000259" key="6">
    <source>
        <dbReference type="PROSITE" id="PS51387"/>
    </source>
</evidence>
<dbReference type="InterPro" id="IPR016167">
    <property type="entry name" value="FAD-bd_PCMH_sub1"/>
</dbReference>
<dbReference type="Gene3D" id="2.120.10.80">
    <property type="entry name" value="Kelch-type beta propeller"/>
    <property type="match status" value="1"/>
</dbReference>
<evidence type="ECO:0000313" key="7">
    <source>
        <dbReference type="EMBL" id="KAJ8604768.1"/>
    </source>
</evidence>
<dbReference type="InterPro" id="IPR036318">
    <property type="entry name" value="FAD-bd_PCMH-like_sf"/>
</dbReference>
<keyword evidence="5" id="KW-0560">Oxidoreductase</keyword>
<organism evidence="7 8">
    <name type="scientific">Chrysophaeum taylorii</name>
    <dbReference type="NCBI Taxonomy" id="2483200"/>
    <lineage>
        <taxon>Eukaryota</taxon>
        <taxon>Sar</taxon>
        <taxon>Stramenopiles</taxon>
        <taxon>Ochrophyta</taxon>
        <taxon>Pelagophyceae</taxon>
        <taxon>Pelagomonadales</taxon>
        <taxon>Pelagomonadaceae</taxon>
        <taxon>Chrysophaeum</taxon>
    </lineage>
</organism>
<dbReference type="SUPFAM" id="SSF56176">
    <property type="entry name" value="FAD-binding/transporter-associated domain-like"/>
    <property type="match status" value="1"/>
</dbReference>
<dbReference type="Proteomes" id="UP001230188">
    <property type="component" value="Unassembled WGS sequence"/>
</dbReference>
<gene>
    <name evidence="7" type="ORF">CTAYLR_001006</name>
</gene>
<sequence>MYTATLAVLAGAVCAGELHFNSSVEPLGAPLDAMEATYVHDATAGLVYSVGGFKDAYDDDTGFLQIFDAWQSAWSSEKIVLPQGVATSHHGSALDEERGLLYIIGGQEGPGCSLPTTRAVIWRRPRRCDVDGCGGSAFVDLPNLPEPRYTPMVSVFENVAFVFGGEASSRFEQASGGSWKLRLAEDGFSSADDASWTAVAPIPNWATGVHGMAMAFDGFVYAFSSCVADIPSRQGLTMEECNRQALFERGMTVYHTPTGTTMRYRIDANEWEDLERPFPVPSCQYVVVRVSPDVVVFFGGVQEGSLSPKKKKKKNSNNNNDGGVGVYINMNVADAVRAWNFKTLEWTTPPVRIPKAKIRNAIAWIDANRTIRLMRPSEYHLPRTPSATNVDVFSIDSLALAKETVGNRQLESCLNATCSGCRVVYPSDADYAAARRVHNLAADDKAFPQAIVYASTESHASVAVACAAQNDVTVCARGGRHHMDGDSACPGGLVVDVRGINHVSLVSSAKNSTVVVAIGAGHTIGQAVLNLSKLGLMVPTGHCATVGMAGVALMGGQGILTRMLGLTADNVRQVRYVAADGEIATANATTNADMLWLARGGGSGDSYPGVLTSLTMDAVPIVEAWSEVSINFFSRTKKSPPTPWDATELFMAWQDFAPDHPDRRLTMEFWLWSWATYRRKTCYVVGFYPGPSSELERIIAGGFLPKLSQALRSKLTITYRTFSSHLQITKHLARTSLLANGESGTDADPRDGQWNRWKSRSTVAYQKVPAAFIEAFILLYWSRQNLPTRAYVEFKPLGGAMADVNETATAFKHRKGLFWLLGNFFWTSATPWPTRRRVCQASADLFFLLKNISGETGQYGGYGDHSIANSADAERAAYYGANAERIRRISLDRDPTGRFRRLETLRASGSATGVCREF</sequence>
<comment type="similarity">
    <text evidence="2">Belongs to the oxygen-dependent FAD-linked oxidoreductase family.</text>
</comment>
<dbReference type="Gene3D" id="3.30.465.10">
    <property type="match status" value="1"/>
</dbReference>
<dbReference type="AlphaFoldDB" id="A0AAD7UHZ4"/>
<feature type="domain" description="FAD-binding PCMH-type" evidence="6">
    <location>
        <begin position="444"/>
        <end position="621"/>
    </location>
</feature>
<evidence type="ECO:0000256" key="4">
    <source>
        <dbReference type="ARBA" id="ARBA00022827"/>
    </source>
</evidence>
<dbReference type="InterPro" id="IPR050416">
    <property type="entry name" value="FAD-linked_Oxidoreductase"/>
</dbReference>
<keyword evidence="3" id="KW-0285">Flavoprotein</keyword>
<evidence type="ECO:0000256" key="1">
    <source>
        <dbReference type="ARBA" id="ARBA00001974"/>
    </source>
</evidence>
<dbReference type="PROSITE" id="PS51387">
    <property type="entry name" value="FAD_PCMH"/>
    <property type="match status" value="1"/>
</dbReference>